<feature type="transmembrane region" description="Helical" evidence="11">
    <location>
        <begin position="231"/>
        <end position="257"/>
    </location>
</feature>
<organism evidence="14 15">
    <name type="scientific">Candidatus Nomurabacteria bacterium GW2011_GWE1_35_16</name>
    <dbReference type="NCBI Taxonomy" id="1618761"/>
    <lineage>
        <taxon>Bacteria</taxon>
        <taxon>Candidatus Nomuraibacteriota</taxon>
    </lineage>
</organism>
<comment type="caution">
    <text evidence="14">The sequence shown here is derived from an EMBL/GenBank/DDBJ whole genome shotgun (WGS) entry which is preliminary data.</text>
</comment>
<dbReference type="AlphaFoldDB" id="A0A0G0BBW0"/>
<proteinExistence type="inferred from homology"/>
<dbReference type="GO" id="GO:0051301">
    <property type="term" value="P:cell division"/>
    <property type="evidence" value="ECO:0007669"/>
    <property type="project" value="UniProtKB-KW"/>
</dbReference>
<keyword evidence="4 10" id="KW-1003">Cell membrane</keyword>
<dbReference type="InterPro" id="IPR040690">
    <property type="entry name" value="FtsX_ECD"/>
</dbReference>
<dbReference type="Pfam" id="PF18075">
    <property type="entry name" value="FtsX_ECD"/>
    <property type="match status" value="1"/>
</dbReference>
<evidence type="ECO:0000313" key="15">
    <source>
        <dbReference type="Proteomes" id="UP000034952"/>
    </source>
</evidence>
<evidence type="ECO:0000256" key="9">
    <source>
        <dbReference type="ARBA" id="ARBA00023306"/>
    </source>
</evidence>
<keyword evidence="7 11" id="KW-1133">Transmembrane helix</keyword>
<evidence type="ECO:0000256" key="10">
    <source>
        <dbReference type="PIRNR" id="PIRNR003097"/>
    </source>
</evidence>
<evidence type="ECO:0000259" key="12">
    <source>
        <dbReference type="Pfam" id="PF02687"/>
    </source>
</evidence>
<evidence type="ECO:0000256" key="5">
    <source>
        <dbReference type="ARBA" id="ARBA00022618"/>
    </source>
</evidence>
<reference evidence="14 15" key="1">
    <citation type="journal article" date="2015" name="Nature">
        <title>rRNA introns, odd ribosomes, and small enigmatic genomes across a large radiation of phyla.</title>
        <authorList>
            <person name="Brown C.T."/>
            <person name="Hug L.A."/>
            <person name="Thomas B.C."/>
            <person name="Sharon I."/>
            <person name="Castelle C.J."/>
            <person name="Singh A."/>
            <person name="Wilkins M.J."/>
            <person name="Williams K.H."/>
            <person name="Banfield J.F."/>
        </authorList>
    </citation>
    <scope>NUCLEOTIDE SEQUENCE [LARGE SCALE GENOMIC DNA]</scope>
</reference>
<dbReference type="EMBL" id="LBPY01000002">
    <property type="protein sequence ID" value="KKP66834.1"/>
    <property type="molecule type" value="Genomic_DNA"/>
</dbReference>
<evidence type="ECO:0000256" key="11">
    <source>
        <dbReference type="SAM" id="Phobius"/>
    </source>
</evidence>
<dbReference type="PANTHER" id="PTHR47755:SF1">
    <property type="entry name" value="CELL DIVISION PROTEIN FTSX"/>
    <property type="match status" value="1"/>
</dbReference>
<feature type="transmembrane region" description="Helical" evidence="11">
    <location>
        <begin position="183"/>
        <end position="210"/>
    </location>
</feature>
<evidence type="ECO:0000256" key="2">
    <source>
        <dbReference type="ARBA" id="ARBA00007379"/>
    </source>
</evidence>
<feature type="transmembrane region" description="Helical" evidence="11">
    <location>
        <begin position="21"/>
        <end position="43"/>
    </location>
</feature>
<evidence type="ECO:0000313" key="14">
    <source>
        <dbReference type="EMBL" id="KKP66834.1"/>
    </source>
</evidence>
<keyword evidence="9 10" id="KW-0131">Cell cycle</keyword>
<dbReference type="InterPro" id="IPR003838">
    <property type="entry name" value="ABC3_permease_C"/>
</dbReference>
<dbReference type="Pfam" id="PF02687">
    <property type="entry name" value="FtsX"/>
    <property type="match status" value="1"/>
</dbReference>
<dbReference type="InterPro" id="IPR004513">
    <property type="entry name" value="FtsX"/>
</dbReference>
<evidence type="ECO:0000256" key="6">
    <source>
        <dbReference type="ARBA" id="ARBA00022692"/>
    </source>
</evidence>
<evidence type="ECO:0000259" key="13">
    <source>
        <dbReference type="Pfam" id="PF18075"/>
    </source>
</evidence>
<evidence type="ECO:0000256" key="4">
    <source>
        <dbReference type="ARBA" id="ARBA00022475"/>
    </source>
</evidence>
<dbReference type="Proteomes" id="UP000034952">
    <property type="component" value="Unassembled WGS sequence"/>
</dbReference>
<gene>
    <name evidence="14" type="ORF">UR64_C0002G0050</name>
</gene>
<dbReference type="GO" id="GO:0005886">
    <property type="term" value="C:plasma membrane"/>
    <property type="evidence" value="ECO:0007669"/>
    <property type="project" value="UniProtKB-SubCell"/>
</dbReference>
<evidence type="ECO:0000256" key="1">
    <source>
        <dbReference type="ARBA" id="ARBA00004651"/>
    </source>
</evidence>
<comment type="similarity">
    <text evidence="2 10">Belongs to the ABC-4 integral membrane protein family. FtsX subfamily.</text>
</comment>
<dbReference type="Gene3D" id="3.30.70.3040">
    <property type="match status" value="1"/>
</dbReference>
<feature type="domain" description="FtsX extracellular" evidence="13">
    <location>
        <begin position="58"/>
        <end position="146"/>
    </location>
</feature>
<feature type="transmembrane region" description="Helical" evidence="11">
    <location>
        <begin position="277"/>
        <end position="300"/>
    </location>
</feature>
<keyword evidence="5 10" id="KW-0132">Cell division</keyword>
<evidence type="ECO:0000256" key="8">
    <source>
        <dbReference type="ARBA" id="ARBA00023136"/>
    </source>
</evidence>
<feature type="domain" description="ABC3 transporter permease C-terminal" evidence="12">
    <location>
        <begin position="186"/>
        <end position="305"/>
    </location>
</feature>
<protein>
    <recommendedName>
        <fullName evidence="3 10">Cell division protein FtsX</fullName>
    </recommendedName>
</protein>
<keyword evidence="6 11" id="KW-0812">Transmembrane</keyword>
<name>A0A0G0BBW0_9BACT</name>
<accession>A0A0G0BBW0</accession>
<comment type="subcellular location">
    <subcellularLocation>
        <location evidence="1">Cell membrane</location>
        <topology evidence="1">Multi-pass membrane protein</topology>
    </subcellularLocation>
</comment>
<evidence type="ECO:0000256" key="7">
    <source>
        <dbReference type="ARBA" id="ARBA00022989"/>
    </source>
</evidence>
<dbReference type="PIRSF" id="PIRSF003097">
    <property type="entry name" value="FtsX"/>
    <property type="match status" value="1"/>
</dbReference>
<sequence length="307" mass="34061">MLIHAKRIIRSGWHSFVRSGFTSIASVLIMTITIFVITSLIFVQASLNASLNDIKEKVDLTIYFIPGAEEVSIKKVEESLVKLPEINSISYTSASDALSNFKDKHANDYLTLQALDELNENPLGASLNIKANDPSQYESIAKYFESDNALSKGALTIIDKIDYHQNKIVIDRLTSIIKGAKSLGFAVSLVLIIISIIITFNTIRLIIYMSKDEISVMKLVGAGLKYVQGPFIVSGILVGISASILSIIIFIPISIWLGNHMTDFIGINLYQYYKSNFLQLFIIMLGSGIFLGGISSFFAISRYLRRK</sequence>
<keyword evidence="8 10" id="KW-0472">Membrane</keyword>
<dbReference type="PANTHER" id="PTHR47755">
    <property type="entry name" value="CELL DIVISION PROTEIN FTSX"/>
    <property type="match status" value="1"/>
</dbReference>
<evidence type="ECO:0000256" key="3">
    <source>
        <dbReference type="ARBA" id="ARBA00021907"/>
    </source>
</evidence>